<feature type="binding site" evidence="7">
    <location>
        <position position="85"/>
    </location>
    <ligand>
        <name>Zn(2+)</name>
        <dbReference type="ChEBI" id="CHEBI:29105"/>
        <note>catalytic</note>
    </ligand>
</feature>
<gene>
    <name evidence="7" type="primary">tadA</name>
    <name evidence="9" type="ORF">J0M35_17765</name>
</gene>
<dbReference type="PROSITE" id="PS51747">
    <property type="entry name" value="CYT_DCMP_DEAMINASES_2"/>
    <property type="match status" value="1"/>
</dbReference>
<dbReference type="CDD" id="cd01285">
    <property type="entry name" value="nucleoside_deaminase"/>
    <property type="match status" value="1"/>
</dbReference>
<name>A0A8J7PA56_9BACT</name>
<evidence type="ECO:0000256" key="2">
    <source>
        <dbReference type="ARBA" id="ARBA00022694"/>
    </source>
</evidence>
<comment type="subunit">
    <text evidence="7">Homodimer.</text>
</comment>
<keyword evidence="3 7" id="KW-0479">Metal-binding</keyword>
<dbReference type="InterPro" id="IPR016192">
    <property type="entry name" value="APOBEC/CMP_deaminase_Zn-bd"/>
</dbReference>
<dbReference type="GO" id="GO:0002100">
    <property type="term" value="P:tRNA wobble adenosine to inosine editing"/>
    <property type="evidence" value="ECO:0007669"/>
    <property type="project" value="UniProtKB-UniRule"/>
</dbReference>
<dbReference type="Gene3D" id="3.40.140.10">
    <property type="entry name" value="Cytidine Deaminase, domain 2"/>
    <property type="match status" value="1"/>
</dbReference>
<dbReference type="GO" id="GO:0008270">
    <property type="term" value="F:zinc ion binding"/>
    <property type="evidence" value="ECO:0007669"/>
    <property type="project" value="UniProtKB-UniRule"/>
</dbReference>
<dbReference type="InterPro" id="IPR016193">
    <property type="entry name" value="Cytidine_deaminase-like"/>
</dbReference>
<dbReference type="EMBL" id="JAFLCK010000033">
    <property type="protein sequence ID" value="MBN8662221.1"/>
    <property type="molecule type" value="Genomic_DNA"/>
</dbReference>
<dbReference type="InterPro" id="IPR028883">
    <property type="entry name" value="tRNA_aden_deaminase"/>
</dbReference>
<keyword evidence="4 7" id="KW-0378">Hydrolase</keyword>
<evidence type="ECO:0000313" key="9">
    <source>
        <dbReference type="EMBL" id="MBN8662221.1"/>
    </source>
</evidence>
<accession>A0A8J7PA56</accession>
<evidence type="ECO:0000256" key="3">
    <source>
        <dbReference type="ARBA" id="ARBA00022723"/>
    </source>
</evidence>
<dbReference type="GO" id="GO:0052717">
    <property type="term" value="F:tRNA-specific adenosine-34 deaminase activity"/>
    <property type="evidence" value="ECO:0007669"/>
    <property type="project" value="UniProtKB-UniRule"/>
</dbReference>
<keyword evidence="2 7" id="KW-0819">tRNA processing</keyword>
<dbReference type="EC" id="3.5.4.33" evidence="7"/>
<dbReference type="PROSITE" id="PS00903">
    <property type="entry name" value="CYT_DCMP_DEAMINASES_1"/>
    <property type="match status" value="1"/>
</dbReference>
<protein>
    <recommendedName>
        <fullName evidence="7">tRNA-specific adenosine deaminase</fullName>
        <ecNumber evidence="7">3.5.4.33</ecNumber>
    </recommendedName>
</protein>
<organism evidence="9 10">
    <name type="scientific">Candidatus Obscuribacter phosphatis</name>
    <dbReference type="NCBI Taxonomy" id="1906157"/>
    <lineage>
        <taxon>Bacteria</taxon>
        <taxon>Bacillati</taxon>
        <taxon>Candidatus Melainabacteria</taxon>
        <taxon>Candidatus Obscuribacterales</taxon>
        <taxon>Candidatus Obscuribacteraceae</taxon>
        <taxon>Candidatus Obscuribacter</taxon>
    </lineage>
</organism>
<dbReference type="Proteomes" id="UP000664277">
    <property type="component" value="Unassembled WGS sequence"/>
</dbReference>
<comment type="cofactor">
    <cofactor evidence="7">
        <name>Zn(2+)</name>
        <dbReference type="ChEBI" id="CHEBI:29105"/>
    </cofactor>
    <text evidence="7">Binds 1 zinc ion per subunit.</text>
</comment>
<feature type="binding site" evidence="7">
    <location>
        <position position="88"/>
    </location>
    <ligand>
        <name>Zn(2+)</name>
        <dbReference type="ChEBI" id="CHEBI:29105"/>
        <note>catalytic</note>
    </ligand>
</feature>
<reference evidence="9" key="1">
    <citation type="submission" date="2021-02" db="EMBL/GenBank/DDBJ databases">
        <title>Genome-Resolved Metagenomics of a Microbial Community Performing Photosynthetic Biological Nutrient Removal.</title>
        <authorList>
            <person name="Mcdaniel E.A."/>
        </authorList>
    </citation>
    <scope>NUCLEOTIDE SEQUENCE</scope>
    <source>
        <strain evidence="9">UWPOB_OBS1</strain>
    </source>
</reference>
<comment type="catalytic activity">
    <reaction evidence="6 7">
        <text>adenosine(34) in tRNA + H2O + H(+) = inosine(34) in tRNA + NH4(+)</text>
        <dbReference type="Rhea" id="RHEA:43168"/>
        <dbReference type="Rhea" id="RHEA-COMP:10373"/>
        <dbReference type="Rhea" id="RHEA-COMP:10374"/>
        <dbReference type="ChEBI" id="CHEBI:15377"/>
        <dbReference type="ChEBI" id="CHEBI:15378"/>
        <dbReference type="ChEBI" id="CHEBI:28938"/>
        <dbReference type="ChEBI" id="CHEBI:74411"/>
        <dbReference type="ChEBI" id="CHEBI:82852"/>
        <dbReference type="EC" id="3.5.4.33"/>
    </reaction>
</comment>
<evidence type="ECO:0000259" key="8">
    <source>
        <dbReference type="PROSITE" id="PS51747"/>
    </source>
</evidence>
<feature type="binding site" evidence="7">
    <location>
        <position position="55"/>
    </location>
    <ligand>
        <name>Zn(2+)</name>
        <dbReference type="ChEBI" id="CHEBI:29105"/>
        <note>catalytic</note>
    </ligand>
</feature>
<evidence type="ECO:0000256" key="7">
    <source>
        <dbReference type="HAMAP-Rule" id="MF_00972"/>
    </source>
</evidence>
<evidence type="ECO:0000256" key="1">
    <source>
        <dbReference type="ARBA" id="ARBA00010669"/>
    </source>
</evidence>
<sequence length="153" mass="16632">MTKDFESDCRFMEAALELAKAAGIDIPVGAVIVKGSEIIAGAANEKEKHGDPTAHAEIVAIRQACQILGDWRLSGCTIYTTLEPCPMCAEAILQARIDKVVFAAYDELSGALGSKFNLYIKGRIYNPPQVLGGIMEAESSRLLKEFFKSLKHN</sequence>
<comment type="function">
    <text evidence="7">Catalyzes the deamination of adenosine to inosine at the wobble position 34 of tRNA(Arg2).</text>
</comment>
<dbReference type="PANTHER" id="PTHR11079">
    <property type="entry name" value="CYTOSINE DEAMINASE FAMILY MEMBER"/>
    <property type="match status" value="1"/>
</dbReference>
<dbReference type="InterPro" id="IPR002125">
    <property type="entry name" value="CMP_dCMP_dom"/>
</dbReference>
<evidence type="ECO:0000256" key="4">
    <source>
        <dbReference type="ARBA" id="ARBA00022801"/>
    </source>
</evidence>
<dbReference type="AlphaFoldDB" id="A0A8J7PA56"/>
<feature type="active site" description="Proton donor" evidence="7">
    <location>
        <position position="57"/>
    </location>
</feature>
<evidence type="ECO:0000313" key="10">
    <source>
        <dbReference type="Proteomes" id="UP000664277"/>
    </source>
</evidence>
<dbReference type="PANTHER" id="PTHR11079:SF179">
    <property type="entry name" value="TRNA(ADENINE(34)) DEAMINASE, CHLOROPLASTIC"/>
    <property type="match status" value="1"/>
</dbReference>
<comment type="similarity">
    <text evidence="1">Belongs to the cytidine and deoxycytidylate deaminase family. ADAT2 subfamily.</text>
</comment>
<evidence type="ECO:0000256" key="6">
    <source>
        <dbReference type="ARBA" id="ARBA00048045"/>
    </source>
</evidence>
<comment type="caution">
    <text evidence="9">The sequence shown here is derived from an EMBL/GenBank/DDBJ whole genome shotgun (WGS) entry which is preliminary data.</text>
</comment>
<dbReference type="HAMAP" id="MF_00972">
    <property type="entry name" value="tRNA_aden_deaminase"/>
    <property type="match status" value="1"/>
</dbReference>
<keyword evidence="5 7" id="KW-0862">Zinc</keyword>
<evidence type="ECO:0000256" key="5">
    <source>
        <dbReference type="ARBA" id="ARBA00022833"/>
    </source>
</evidence>
<dbReference type="Pfam" id="PF00383">
    <property type="entry name" value="dCMP_cyt_deam_1"/>
    <property type="match status" value="1"/>
</dbReference>
<proteinExistence type="inferred from homology"/>
<feature type="domain" description="CMP/dCMP-type deaminase" evidence="8">
    <location>
        <begin position="6"/>
        <end position="115"/>
    </location>
</feature>
<dbReference type="SUPFAM" id="SSF53927">
    <property type="entry name" value="Cytidine deaminase-like"/>
    <property type="match status" value="1"/>
</dbReference>